<gene>
    <name evidence="2" type="ORF">CSEC_2363</name>
</gene>
<keyword evidence="3" id="KW-1185">Reference proteome</keyword>
<keyword evidence="1" id="KW-0732">Signal</keyword>
<proteinExistence type="predicted"/>
<comment type="caution">
    <text evidence="2">The sequence shown here is derived from an EMBL/GenBank/DDBJ whole genome shotgun (WGS) entry which is preliminary data.</text>
</comment>
<evidence type="ECO:0000313" key="3">
    <source>
        <dbReference type="Proteomes" id="UP000031552"/>
    </source>
</evidence>
<feature type="signal peptide" evidence="1">
    <location>
        <begin position="1"/>
        <end position="20"/>
    </location>
</feature>
<dbReference type="STRING" id="1437425.CSEC_2363"/>
<reference evidence="2" key="2">
    <citation type="submission" date="2014-09" db="EMBL/GenBank/DDBJ databases">
        <title>Criblamydia sequanensis harbors a mega-plasmid encoding arsenite resistance.</title>
        <authorList>
            <person name="Bertelli C."/>
            <person name="Goesmann A."/>
            <person name="Greub G."/>
        </authorList>
    </citation>
    <scope>NUCLEOTIDE SEQUENCE [LARGE SCALE GENOMIC DNA]</scope>
    <source>
        <strain evidence="2">CRIB-18</strain>
    </source>
</reference>
<dbReference type="RefSeq" id="WP_041018725.1">
    <property type="nucleotide sequence ID" value="NZ_CCEJ010000014.1"/>
</dbReference>
<dbReference type="AlphaFoldDB" id="A0A090E3N6"/>
<sequence length="199" mass="22737">MKKIVSLLLTFLAVLSSNQADENETLKFESQEEFCKFLPFKMALPENFVGVQIYDWLILGEENTLRDLIPQNEGPGRAPNPKTSYIRLKISQNSGQKEIFEGNDDDILHALSCDGKIRTFYFGSYPVKVVESGSEEGKPFLMGWIGLNCGGPIILFNYIVPENQPSYKKEIEIWNRFLNETVERSKEEMDAIYNAHPEC</sequence>
<reference evidence="2" key="1">
    <citation type="submission" date="2013-12" db="EMBL/GenBank/DDBJ databases">
        <authorList>
            <person name="Linke B."/>
        </authorList>
    </citation>
    <scope>NUCLEOTIDE SEQUENCE [LARGE SCALE GENOMIC DNA]</scope>
    <source>
        <strain evidence="2">CRIB-18</strain>
    </source>
</reference>
<dbReference type="Proteomes" id="UP000031552">
    <property type="component" value="Unassembled WGS sequence"/>
</dbReference>
<evidence type="ECO:0000256" key="1">
    <source>
        <dbReference type="SAM" id="SignalP"/>
    </source>
</evidence>
<feature type="chain" id="PRO_5001854640" evidence="1">
    <location>
        <begin position="21"/>
        <end position="199"/>
    </location>
</feature>
<protein>
    <submittedName>
        <fullName evidence="2">Secreted protein</fullName>
    </submittedName>
</protein>
<evidence type="ECO:0000313" key="2">
    <source>
        <dbReference type="EMBL" id="CDR35169.1"/>
    </source>
</evidence>
<accession>A0A090E3N6</accession>
<dbReference type="EMBL" id="CCEJ010000014">
    <property type="protein sequence ID" value="CDR35169.1"/>
    <property type="molecule type" value="Genomic_DNA"/>
</dbReference>
<organism evidence="2 3">
    <name type="scientific">Candidatus Criblamydia sequanensis CRIB-18</name>
    <dbReference type="NCBI Taxonomy" id="1437425"/>
    <lineage>
        <taxon>Bacteria</taxon>
        <taxon>Pseudomonadati</taxon>
        <taxon>Chlamydiota</taxon>
        <taxon>Chlamydiia</taxon>
        <taxon>Parachlamydiales</taxon>
        <taxon>Candidatus Criblamydiaceae</taxon>
        <taxon>Candidatus Criblamydia</taxon>
    </lineage>
</organism>
<name>A0A090E3N6_9BACT</name>